<dbReference type="PRINTS" id="PR01727">
    <property type="entry name" value="DNABINDINGHU"/>
</dbReference>
<dbReference type="SUPFAM" id="SSF47729">
    <property type="entry name" value="IHF-like DNA-binding proteins"/>
    <property type="match status" value="1"/>
</dbReference>
<evidence type="ECO:0000256" key="2">
    <source>
        <dbReference type="ARBA" id="ARBA00023067"/>
    </source>
</evidence>
<comment type="similarity">
    <text evidence="1 4">Belongs to the bacterial histone-like protein family.</text>
</comment>
<dbReference type="GO" id="GO:1990103">
    <property type="term" value="C:DnaA-HU complex"/>
    <property type="evidence" value="ECO:0007669"/>
    <property type="project" value="UniProtKB-ARBA"/>
</dbReference>
<dbReference type="GO" id="GO:0030261">
    <property type="term" value="P:chromosome condensation"/>
    <property type="evidence" value="ECO:0007669"/>
    <property type="project" value="UniProtKB-KW"/>
</dbReference>
<dbReference type="GO" id="GO:0030527">
    <property type="term" value="F:structural constituent of chromatin"/>
    <property type="evidence" value="ECO:0007669"/>
    <property type="project" value="InterPro"/>
</dbReference>
<dbReference type="Pfam" id="PF00216">
    <property type="entry name" value="Bac_DNA_binding"/>
    <property type="match status" value="1"/>
</dbReference>
<dbReference type="GO" id="GO:0006270">
    <property type="term" value="P:DNA replication initiation"/>
    <property type="evidence" value="ECO:0007669"/>
    <property type="project" value="UniProtKB-ARBA"/>
</dbReference>
<proteinExistence type="inferred from homology"/>
<dbReference type="STRING" id="1123384.AJ81_04490"/>
<name>A0A0X1KQI8_9THEM</name>
<dbReference type="EMBL" id="CP007141">
    <property type="protein sequence ID" value="AJC73585.1"/>
    <property type="molecule type" value="Genomic_DNA"/>
</dbReference>
<evidence type="ECO:0000313" key="5">
    <source>
        <dbReference type="EMBL" id="AJC73585.1"/>
    </source>
</evidence>
<dbReference type="PANTHER" id="PTHR33175">
    <property type="entry name" value="DNA-BINDING PROTEIN HU"/>
    <property type="match status" value="1"/>
</dbReference>
<dbReference type="Proteomes" id="UP000077469">
    <property type="component" value="Chromosome"/>
</dbReference>
<evidence type="ECO:0000313" key="6">
    <source>
        <dbReference type="Proteomes" id="UP000077469"/>
    </source>
</evidence>
<dbReference type="AlphaFoldDB" id="A0A0X1KQI8"/>
<protein>
    <submittedName>
        <fullName evidence="5">DNA-binding protein</fullName>
    </submittedName>
</protein>
<dbReference type="PATRIC" id="fig|1123384.7.peg.879"/>
<dbReference type="GO" id="GO:0005829">
    <property type="term" value="C:cytosol"/>
    <property type="evidence" value="ECO:0007669"/>
    <property type="project" value="TreeGrafter"/>
</dbReference>
<dbReference type="GO" id="GO:0010467">
    <property type="term" value="P:gene expression"/>
    <property type="evidence" value="ECO:0007669"/>
    <property type="project" value="UniProtKB-ARBA"/>
</dbReference>
<reference evidence="5 6" key="1">
    <citation type="submission" date="2014-01" db="EMBL/GenBank/DDBJ databases">
        <title>Genome sequencing of Thermotog hypogea.</title>
        <authorList>
            <person name="Zhang X."/>
            <person name="Alvare G."/>
            <person name="Fristensky B."/>
            <person name="Chen L."/>
            <person name="Suen T."/>
            <person name="Chen Q."/>
            <person name="Ma K."/>
        </authorList>
    </citation>
    <scope>NUCLEOTIDE SEQUENCE [LARGE SCALE GENOMIC DNA]</scope>
    <source>
        <strain evidence="5 6">DSM 11164</strain>
    </source>
</reference>
<dbReference type="PROSITE" id="PS00045">
    <property type="entry name" value="HISTONE_LIKE"/>
    <property type="match status" value="1"/>
</dbReference>
<sequence>MNKKELVDKVAKKAGLKKKDVKKVVDTMLESITDALAKGEKVQLVGFGSFEVRKAAQRKGVNPQTKKPITIPARKVPKFRPGKVLKEKVK</sequence>
<keyword evidence="6" id="KW-1185">Reference proteome</keyword>
<evidence type="ECO:0000256" key="3">
    <source>
        <dbReference type="ARBA" id="ARBA00023125"/>
    </source>
</evidence>
<dbReference type="KEGG" id="phy:AJ81_04490"/>
<dbReference type="InterPro" id="IPR000119">
    <property type="entry name" value="Hist_DNA-bd"/>
</dbReference>
<dbReference type="InterPro" id="IPR020816">
    <property type="entry name" value="Histone-like_DNA-bd_CS"/>
</dbReference>
<dbReference type="FunFam" id="4.10.520.10:FF:000001">
    <property type="entry name" value="DNA-binding protein HU"/>
    <property type="match status" value="1"/>
</dbReference>
<dbReference type="GO" id="GO:0042802">
    <property type="term" value="F:identical protein binding"/>
    <property type="evidence" value="ECO:0007669"/>
    <property type="project" value="UniProtKB-ARBA"/>
</dbReference>
<evidence type="ECO:0000256" key="4">
    <source>
        <dbReference type="RuleBase" id="RU003939"/>
    </source>
</evidence>
<evidence type="ECO:0000256" key="1">
    <source>
        <dbReference type="ARBA" id="ARBA00010529"/>
    </source>
</evidence>
<dbReference type="GO" id="GO:1990178">
    <property type="term" value="C:HU-DNA complex"/>
    <property type="evidence" value="ECO:0007669"/>
    <property type="project" value="UniProtKB-ARBA"/>
</dbReference>
<dbReference type="Gene3D" id="4.10.520.10">
    <property type="entry name" value="IHF-like DNA-binding proteins"/>
    <property type="match status" value="1"/>
</dbReference>
<keyword evidence="2" id="KW-0226">DNA condensation</keyword>
<gene>
    <name evidence="5" type="ORF">AJ81_04490</name>
</gene>
<dbReference type="GO" id="GO:0003677">
    <property type="term" value="F:DNA binding"/>
    <property type="evidence" value="ECO:0007669"/>
    <property type="project" value="UniProtKB-KW"/>
</dbReference>
<dbReference type="RefSeq" id="WP_031504803.1">
    <property type="nucleotide sequence ID" value="NC_022795.1"/>
</dbReference>
<dbReference type="PANTHER" id="PTHR33175:SF3">
    <property type="entry name" value="DNA-BINDING PROTEIN HU-BETA"/>
    <property type="match status" value="1"/>
</dbReference>
<dbReference type="SMART" id="SM00411">
    <property type="entry name" value="BHL"/>
    <property type="match status" value="1"/>
</dbReference>
<dbReference type="PaxDb" id="1123384-AJ81_04490"/>
<accession>A0A0X1KQI8</accession>
<organism evidence="5 6">
    <name type="scientific">Pseudothermotoga hypogea DSM 11164 = NBRC 106472</name>
    <dbReference type="NCBI Taxonomy" id="1123384"/>
    <lineage>
        <taxon>Bacteria</taxon>
        <taxon>Thermotogati</taxon>
        <taxon>Thermotogota</taxon>
        <taxon>Thermotogae</taxon>
        <taxon>Thermotogales</taxon>
        <taxon>Thermotogaceae</taxon>
        <taxon>Pseudothermotoga</taxon>
    </lineage>
</organism>
<dbReference type="InterPro" id="IPR010992">
    <property type="entry name" value="IHF-like_DNA-bd_dom_sf"/>
</dbReference>
<dbReference type="OrthoDB" id="9799835at2"/>
<dbReference type="CDD" id="cd13831">
    <property type="entry name" value="HU"/>
    <property type="match status" value="1"/>
</dbReference>
<keyword evidence="3 5" id="KW-0238">DNA-binding</keyword>